<feature type="signal peptide" evidence="2">
    <location>
        <begin position="1"/>
        <end position="26"/>
    </location>
</feature>
<evidence type="ECO:0000256" key="2">
    <source>
        <dbReference type="SAM" id="SignalP"/>
    </source>
</evidence>
<feature type="compositionally biased region" description="Polar residues" evidence="1">
    <location>
        <begin position="74"/>
        <end position="86"/>
    </location>
</feature>
<feature type="compositionally biased region" description="Pro residues" evidence="1">
    <location>
        <begin position="110"/>
        <end position="119"/>
    </location>
</feature>
<organism evidence="3 4">
    <name type="scientific">Plenodomus tracheiphilus IPT5</name>
    <dbReference type="NCBI Taxonomy" id="1408161"/>
    <lineage>
        <taxon>Eukaryota</taxon>
        <taxon>Fungi</taxon>
        <taxon>Dikarya</taxon>
        <taxon>Ascomycota</taxon>
        <taxon>Pezizomycotina</taxon>
        <taxon>Dothideomycetes</taxon>
        <taxon>Pleosporomycetidae</taxon>
        <taxon>Pleosporales</taxon>
        <taxon>Pleosporineae</taxon>
        <taxon>Leptosphaeriaceae</taxon>
        <taxon>Plenodomus</taxon>
    </lineage>
</organism>
<protein>
    <recommendedName>
        <fullName evidence="5">Secreted protein</fullName>
    </recommendedName>
</protein>
<name>A0A6A7BL43_9PLEO</name>
<evidence type="ECO:0008006" key="5">
    <source>
        <dbReference type="Google" id="ProtNLM"/>
    </source>
</evidence>
<dbReference type="Proteomes" id="UP000799423">
    <property type="component" value="Unassembled WGS sequence"/>
</dbReference>
<evidence type="ECO:0000256" key="1">
    <source>
        <dbReference type="SAM" id="MobiDB-lite"/>
    </source>
</evidence>
<proteinExistence type="predicted"/>
<reference evidence="3" key="1">
    <citation type="submission" date="2020-01" db="EMBL/GenBank/DDBJ databases">
        <authorList>
            <consortium name="DOE Joint Genome Institute"/>
            <person name="Haridas S."/>
            <person name="Albert R."/>
            <person name="Binder M."/>
            <person name="Bloem J."/>
            <person name="Labutti K."/>
            <person name="Salamov A."/>
            <person name="Andreopoulos B."/>
            <person name="Baker S.E."/>
            <person name="Barry K."/>
            <person name="Bills G."/>
            <person name="Bluhm B.H."/>
            <person name="Cannon C."/>
            <person name="Castanera R."/>
            <person name="Culley D.E."/>
            <person name="Daum C."/>
            <person name="Ezra D."/>
            <person name="Gonzalez J.B."/>
            <person name="Henrissat B."/>
            <person name="Kuo A."/>
            <person name="Liang C."/>
            <person name="Lipzen A."/>
            <person name="Lutzoni F."/>
            <person name="Magnuson J."/>
            <person name="Mondo S."/>
            <person name="Nolan M."/>
            <person name="Ohm R."/>
            <person name="Pangilinan J."/>
            <person name="Park H.-J."/>
            <person name="Ramirez L."/>
            <person name="Alfaro M."/>
            <person name="Sun H."/>
            <person name="Tritt A."/>
            <person name="Yoshinaga Y."/>
            <person name="Zwiers L.-H."/>
            <person name="Turgeon B.G."/>
            <person name="Goodwin S.B."/>
            <person name="Spatafora J.W."/>
            <person name="Crous P.W."/>
            <person name="Grigoriev I.V."/>
        </authorList>
    </citation>
    <scope>NUCLEOTIDE SEQUENCE</scope>
    <source>
        <strain evidence="3">IPT5</strain>
    </source>
</reference>
<evidence type="ECO:0000313" key="3">
    <source>
        <dbReference type="EMBL" id="KAF2855507.1"/>
    </source>
</evidence>
<gene>
    <name evidence="3" type="ORF">T440DRAFT_156376</name>
</gene>
<keyword evidence="4" id="KW-1185">Reference proteome</keyword>
<evidence type="ECO:0000313" key="4">
    <source>
        <dbReference type="Proteomes" id="UP000799423"/>
    </source>
</evidence>
<dbReference type="AlphaFoldDB" id="A0A6A7BL43"/>
<feature type="region of interest" description="Disordered" evidence="1">
    <location>
        <begin position="71"/>
        <end position="131"/>
    </location>
</feature>
<accession>A0A6A7BL43</accession>
<sequence length="131" mass="14129">MHGKQVLASCQLLALGTTAWLPASSSKEHCVYSPIIYHDCIVHSSPTPSMSIPAISSSSLHELSIRHFVPRIQGSRTKLSTRSSALGTHAPPVSHTSAAGTLAIPTQPSNHPPGNPPQPDARFKRNKKRRR</sequence>
<keyword evidence="2" id="KW-0732">Signal</keyword>
<feature type="chain" id="PRO_5025467803" description="Secreted protein" evidence="2">
    <location>
        <begin position="27"/>
        <end position="131"/>
    </location>
</feature>
<dbReference type="EMBL" id="MU006290">
    <property type="protein sequence ID" value="KAF2855507.1"/>
    <property type="molecule type" value="Genomic_DNA"/>
</dbReference>